<name>A0A2K8SNI1_9NOSO</name>
<dbReference type="RefSeq" id="WP_100898788.1">
    <property type="nucleotide sequence ID" value="NZ_CAWNNC010000001.1"/>
</dbReference>
<proteinExistence type="predicted"/>
<organism evidence="1 2">
    <name type="scientific">Nostoc flagelliforme CCNUN1</name>
    <dbReference type="NCBI Taxonomy" id="2038116"/>
    <lineage>
        <taxon>Bacteria</taxon>
        <taxon>Bacillati</taxon>
        <taxon>Cyanobacteriota</taxon>
        <taxon>Cyanophyceae</taxon>
        <taxon>Nostocales</taxon>
        <taxon>Nostocaceae</taxon>
        <taxon>Nostoc</taxon>
    </lineage>
</organism>
<sequence>MLNAVEFQAKIQNGLIQIPDEYKQELGEGDDIKVIVLVTKKSSKKRDIIDELTENPVQVDGVFSCEEIYNR</sequence>
<reference evidence="1 2" key="1">
    <citation type="submission" date="2017-11" db="EMBL/GenBank/DDBJ databases">
        <title>Complete genome of a free-living desiccation-tolerant cyanobacterium and its photosynthetic adaptation to extreme terrestrial habitat.</title>
        <authorList>
            <person name="Shang J."/>
        </authorList>
    </citation>
    <scope>NUCLEOTIDE SEQUENCE [LARGE SCALE GENOMIC DNA]</scope>
    <source>
        <strain evidence="1 2">CCNUN1</strain>
    </source>
</reference>
<evidence type="ECO:0000313" key="1">
    <source>
        <dbReference type="EMBL" id="AUB37026.1"/>
    </source>
</evidence>
<gene>
    <name evidence="1" type="ORF">COO91_02958</name>
</gene>
<dbReference type="KEGG" id="nfl:COO91_02958"/>
<protein>
    <submittedName>
        <fullName evidence="1">Uncharacterized protein</fullName>
    </submittedName>
</protein>
<dbReference type="AlphaFoldDB" id="A0A2K8SNI1"/>
<dbReference type="EMBL" id="CP024785">
    <property type="protein sequence ID" value="AUB37026.1"/>
    <property type="molecule type" value="Genomic_DNA"/>
</dbReference>
<accession>A0A2K8SNI1</accession>
<dbReference type="Proteomes" id="UP000232003">
    <property type="component" value="Chromosome"/>
</dbReference>
<evidence type="ECO:0000313" key="2">
    <source>
        <dbReference type="Proteomes" id="UP000232003"/>
    </source>
</evidence>
<keyword evidence="2" id="KW-1185">Reference proteome</keyword>
<dbReference type="OrthoDB" id="426638at2"/>